<dbReference type="Proteomes" id="UP001207468">
    <property type="component" value="Unassembled WGS sequence"/>
</dbReference>
<name>A0ACC0UEM4_9AGAM</name>
<keyword evidence="2" id="KW-1185">Reference proteome</keyword>
<protein>
    <submittedName>
        <fullName evidence="1">MFS general substrate transporter</fullName>
    </submittedName>
</protein>
<dbReference type="EMBL" id="JAGFNK010000047">
    <property type="protein sequence ID" value="KAI9510185.1"/>
    <property type="molecule type" value="Genomic_DNA"/>
</dbReference>
<evidence type="ECO:0000313" key="2">
    <source>
        <dbReference type="Proteomes" id="UP001207468"/>
    </source>
</evidence>
<accession>A0ACC0UEM4</accession>
<gene>
    <name evidence="1" type="ORF">F5148DRAFT_977145</name>
</gene>
<evidence type="ECO:0000313" key="1">
    <source>
        <dbReference type="EMBL" id="KAI9510185.1"/>
    </source>
</evidence>
<sequence>MGLPDEKSDEKHGHLSFDTQQVDTGAQLVAGTHSSLDPTESLRIRRKIDRHILPLMCIPCNRIQFMDKTTLGSSAILGIRRAAHLTTNQYNWLLGTIFYISYLAFEFPQNLALQRFPVGKWMSLNILIWAVALCSHAACKDFAGLFAARFVLGMCEGSITAGFMIVSTMFYTRNEHVVRVGYWFLMNGTAQIISGFISFGSLHIHTGRFEPWQWLMIITGTLTLITAVLFFFLFPDSPTNAWFLTAEERTKAVQRIKENQTGVENKHFKREQMFEALTDPKTWLFALFAALDNVPNSLTNQVQIIILSFGFNTFQTTLLGCVSGVVEIVTILSGVTIASRIPNSRAWVGIAYFIPSLLGVFLVNFLPWHDKVGLLFSLWLTGVAVTGFVLALAWVSQTTAGHTKKVTTNAIMLSAYCIGNAAGPFMWKDKYKPRNRVPWTIIGLCTLSCMVLLFSIRVLLARENKRRDLELPDDTFDNVYVTNIDEDGNRVELKVPKEFLDLTDRQNRDFRYVL</sequence>
<reference evidence="1" key="1">
    <citation type="submission" date="2021-03" db="EMBL/GenBank/DDBJ databases">
        <title>Evolutionary priming and transition to the ectomycorrhizal habit in an iconic lineage of mushroom-forming fungi: is preadaptation a requirement?</title>
        <authorList>
            <consortium name="DOE Joint Genome Institute"/>
            <person name="Looney B.P."/>
            <person name="Miyauchi S."/>
            <person name="Morin E."/>
            <person name="Drula E."/>
            <person name="Courty P.E."/>
            <person name="Chicoki N."/>
            <person name="Fauchery L."/>
            <person name="Kohler A."/>
            <person name="Kuo A."/>
            <person name="LaButti K."/>
            <person name="Pangilinan J."/>
            <person name="Lipzen A."/>
            <person name="Riley R."/>
            <person name="Andreopoulos W."/>
            <person name="He G."/>
            <person name="Johnson J."/>
            <person name="Barry K.W."/>
            <person name="Grigoriev I.V."/>
            <person name="Nagy L."/>
            <person name="Hibbett D."/>
            <person name="Henrissat B."/>
            <person name="Matheny P.B."/>
            <person name="Labbe J."/>
            <person name="Martin A.F."/>
        </authorList>
    </citation>
    <scope>NUCLEOTIDE SEQUENCE</scope>
    <source>
        <strain evidence="1">BPL698</strain>
    </source>
</reference>
<comment type="caution">
    <text evidence="1">The sequence shown here is derived from an EMBL/GenBank/DDBJ whole genome shotgun (WGS) entry which is preliminary data.</text>
</comment>
<organism evidence="1 2">
    <name type="scientific">Russula earlei</name>
    <dbReference type="NCBI Taxonomy" id="71964"/>
    <lineage>
        <taxon>Eukaryota</taxon>
        <taxon>Fungi</taxon>
        <taxon>Dikarya</taxon>
        <taxon>Basidiomycota</taxon>
        <taxon>Agaricomycotina</taxon>
        <taxon>Agaricomycetes</taxon>
        <taxon>Russulales</taxon>
        <taxon>Russulaceae</taxon>
        <taxon>Russula</taxon>
    </lineage>
</organism>
<proteinExistence type="predicted"/>